<dbReference type="GO" id="GO:0008428">
    <property type="term" value="F:ribonuclease inhibitor activity"/>
    <property type="evidence" value="ECO:0007669"/>
    <property type="project" value="InterPro"/>
</dbReference>
<evidence type="ECO:0000313" key="11">
    <source>
        <dbReference type="EMBL" id="SNC59906.1"/>
    </source>
</evidence>
<dbReference type="PANTHER" id="PTHR33254:SF4">
    <property type="entry name" value="4-HYDROXY-4-METHYL-2-OXOGLUTARATE ALDOLASE 3-RELATED"/>
    <property type="match status" value="1"/>
</dbReference>
<evidence type="ECO:0000256" key="8">
    <source>
        <dbReference type="ARBA" id="ARBA00047973"/>
    </source>
</evidence>
<name>A0A212T220_9BURK</name>
<dbReference type="OrthoDB" id="943692at2"/>
<keyword evidence="12" id="KW-1185">Reference proteome</keyword>
<dbReference type="InterPro" id="IPR010203">
    <property type="entry name" value="RraA"/>
</dbReference>
<dbReference type="CDD" id="cd16841">
    <property type="entry name" value="RraA_family"/>
    <property type="match status" value="1"/>
</dbReference>
<accession>A0A212T220</accession>
<evidence type="ECO:0000313" key="12">
    <source>
        <dbReference type="Proteomes" id="UP000197215"/>
    </source>
</evidence>
<proteinExistence type="inferred from homology"/>
<evidence type="ECO:0000256" key="2">
    <source>
        <dbReference type="ARBA" id="ARBA00001968"/>
    </source>
</evidence>
<dbReference type="NCBIfam" id="NF006875">
    <property type="entry name" value="PRK09372.1"/>
    <property type="match status" value="1"/>
</dbReference>
<organism evidence="11 12">
    <name type="scientific">Polynucleobacter victoriensis</name>
    <dbReference type="NCBI Taxonomy" id="2049319"/>
    <lineage>
        <taxon>Bacteria</taxon>
        <taxon>Pseudomonadati</taxon>
        <taxon>Pseudomonadota</taxon>
        <taxon>Betaproteobacteria</taxon>
        <taxon>Burkholderiales</taxon>
        <taxon>Burkholderiaceae</taxon>
        <taxon>Polynucleobacter</taxon>
    </lineage>
</organism>
<evidence type="ECO:0000256" key="4">
    <source>
        <dbReference type="ARBA" id="ARBA00011233"/>
    </source>
</evidence>
<dbReference type="InterPro" id="IPR005493">
    <property type="entry name" value="RraA/RraA-like"/>
</dbReference>
<dbReference type="GO" id="GO:0047443">
    <property type="term" value="F:4-hydroxy-4-methyl-2-oxoglutarate aldolase activity"/>
    <property type="evidence" value="ECO:0007669"/>
    <property type="project" value="UniProtKB-EC"/>
</dbReference>
<keyword evidence="6 10" id="KW-0456">Lyase</keyword>
<comment type="cofactor">
    <cofactor evidence="9">
        <name>Mg(2+)</name>
        <dbReference type="ChEBI" id="CHEBI:18420"/>
    </cofactor>
</comment>
<dbReference type="EC" id="4.1.1.112" evidence="10"/>
<comment type="subunit">
    <text evidence="4 10">Homotrimer.</text>
</comment>
<keyword evidence="9" id="KW-0460">Magnesium</keyword>
<dbReference type="InterPro" id="IPR036704">
    <property type="entry name" value="RraA/RraA-like_sf"/>
</dbReference>
<evidence type="ECO:0000256" key="10">
    <source>
        <dbReference type="RuleBase" id="RU004338"/>
    </source>
</evidence>
<comment type="catalytic activity">
    <reaction evidence="8 10">
        <text>oxaloacetate + H(+) = pyruvate + CO2</text>
        <dbReference type="Rhea" id="RHEA:15641"/>
        <dbReference type="ChEBI" id="CHEBI:15361"/>
        <dbReference type="ChEBI" id="CHEBI:15378"/>
        <dbReference type="ChEBI" id="CHEBI:16452"/>
        <dbReference type="ChEBI" id="CHEBI:16526"/>
        <dbReference type="EC" id="4.1.1.112"/>
    </reaction>
</comment>
<evidence type="ECO:0000256" key="1">
    <source>
        <dbReference type="ARBA" id="ARBA00001342"/>
    </source>
</evidence>
<evidence type="ECO:0000256" key="9">
    <source>
        <dbReference type="PIRSR" id="PIRSR605493-1"/>
    </source>
</evidence>
<evidence type="ECO:0000256" key="7">
    <source>
        <dbReference type="ARBA" id="ARBA00025046"/>
    </source>
</evidence>
<gene>
    <name evidence="11" type="ORF">SAMN06295916_0167</name>
</gene>
<dbReference type="NCBIfam" id="TIGR01935">
    <property type="entry name" value="NOT-MenG"/>
    <property type="match status" value="1"/>
</dbReference>
<keyword evidence="5 9" id="KW-0479">Metal-binding</keyword>
<evidence type="ECO:0000256" key="5">
    <source>
        <dbReference type="ARBA" id="ARBA00022723"/>
    </source>
</evidence>
<sequence>MSFATTDICDANEDLITKGELRVCAPVFKAYGGLSQFKGAAVTLKVFEDNTWVRTLLDEPGQGRVLVIDGGGSMRCALVGGNLGVLAEKNGWAGILVNGCVRDTLELAESKVGIRALAAHPQKSVKRNVGERDLVVDIAGTTVKPGDMIYADEDGVLVADRPLI</sequence>
<dbReference type="Gene3D" id="3.50.30.40">
    <property type="entry name" value="Ribonuclease E inhibitor RraA/RraA-like"/>
    <property type="match status" value="1"/>
</dbReference>
<dbReference type="Pfam" id="PF03737">
    <property type="entry name" value="RraA-like"/>
    <property type="match status" value="1"/>
</dbReference>
<comment type="cofactor">
    <cofactor evidence="2 10">
        <name>a divalent metal cation</name>
        <dbReference type="ChEBI" id="CHEBI:60240"/>
    </cofactor>
</comment>
<evidence type="ECO:0000256" key="6">
    <source>
        <dbReference type="ARBA" id="ARBA00023239"/>
    </source>
</evidence>
<dbReference type="AlphaFoldDB" id="A0A212T220"/>
<dbReference type="PANTHER" id="PTHR33254">
    <property type="entry name" value="4-HYDROXY-4-METHYL-2-OXOGLUTARATE ALDOLASE 3-RELATED"/>
    <property type="match status" value="1"/>
</dbReference>
<dbReference type="GO" id="GO:0046872">
    <property type="term" value="F:metal ion binding"/>
    <property type="evidence" value="ECO:0007669"/>
    <property type="project" value="UniProtKB-KW"/>
</dbReference>
<dbReference type="Proteomes" id="UP000197215">
    <property type="component" value="Unassembled WGS sequence"/>
</dbReference>
<dbReference type="GO" id="GO:0051252">
    <property type="term" value="P:regulation of RNA metabolic process"/>
    <property type="evidence" value="ECO:0007669"/>
    <property type="project" value="InterPro"/>
</dbReference>
<dbReference type="EMBL" id="FYEX01000001">
    <property type="protein sequence ID" value="SNC59906.1"/>
    <property type="molecule type" value="Genomic_DNA"/>
</dbReference>
<protein>
    <recommendedName>
        <fullName evidence="10">4-hydroxy-4-methyl-2-oxoglutarate aldolase</fullName>
        <shortName evidence="10">HMG aldolase</shortName>
        <ecNumber evidence="10">4.1.1.112</ecNumber>
        <ecNumber evidence="10">4.1.3.17</ecNumber>
    </recommendedName>
    <alternativeName>
        <fullName evidence="10">Oxaloacetate decarboxylase</fullName>
    </alternativeName>
</protein>
<evidence type="ECO:0000256" key="3">
    <source>
        <dbReference type="ARBA" id="ARBA00008621"/>
    </source>
</evidence>
<feature type="binding site" evidence="9">
    <location>
        <begin position="80"/>
        <end position="83"/>
    </location>
    <ligand>
        <name>substrate</name>
    </ligand>
</feature>
<feature type="binding site" evidence="9">
    <location>
        <position position="103"/>
    </location>
    <ligand>
        <name>Mg(2+)</name>
        <dbReference type="ChEBI" id="CHEBI:18420"/>
    </ligand>
</feature>
<reference evidence="11 12" key="1">
    <citation type="submission" date="2017-06" db="EMBL/GenBank/DDBJ databases">
        <authorList>
            <person name="Kim H.J."/>
            <person name="Triplett B.A."/>
        </authorList>
    </citation>
    <scope>NUCLEOTIDE SEQUENCE [LARGE SCALE GENOMIC DNA]</scope>
    <source>
        <strain evidence="11 12">MWH-VicM1</strain>
    </source>
</reference>
<dbReference type="GO" id="GO:0008948">
    <property type="term" value="F:oxaloacetate decarboxylase activity"/>
    <property type="evidence" value="ECO:0007669"/>
    <property type="project" value="UniProtKB-EC"/>
</dbReference>
<dbReference type="RefSeq" id="WP_088812026.1">
    <property type="nucleotide sequence ID" value="NZ_FYEX01000001.1"/>
</dbReference>
<dbReference type="SUPFAM" id="SSF89562">
    <property type="entry name" value="RraA-like"/>
    <property type="match status" value="1"/>
</dbReference>
<comment type="function">
    <text evidence="7 10">Catalyzes the aldol cleavage of 4-hydroxy-4-methyl-2-oxoglutarate (HMG) into 2 molecules of pyruvate. Also contains a secondary oxaloacetate (OAA) decarboxylase activity due to the common pyruvate enolate transition state formed following C-C bond cleavage in the retro-aldol and decarboxylation reactions.</text>
</comment>
<comment type="catalytic activity">
    <reaction evidence="1 10">
        <text>4-hydroxy-4-methyl-2-oxoglutarate = 2 pyruvate</text>
        <dbReference type="Rhea" id="RHEA:22748"/>
        <dbReference type="ChEBI" id="CHEBI:15361"/>
        <dbReference type="ChEBI" id="CHEBI:58276"/>
        <dbReference type="EC" id="4.1.3.17"/>
    </reaction>
</comment>
<dbReference type="EC" id="4.1.3.17" evidence="10"/>
<feature type="binding site" evidence="9">
    <location>
        <position position="102"/>
    </location>
    <ligand>
        <name>substrate</name>
    </ligand>
</feature>
<comment type="similarity">
    <text evidence="3 10">Belongs to the class II aldolase/RraA-like family.</text>
</comment>